<comment type="similarity">
    <text evidence="1 2">Belongs to the phD/YefM antitoxin family.</text>
</comment>
<evidence type="ECO:0000256" key="1">
    <source>
        <dbReference type="ARBA" id="ARBA00009981"/>
    </source>
</evidence>
<accession>A0A8J7HRL2</accession>
<comment type="function">
    <text evidence="2">Antitoxin component of a type II toxin-antitoxin (TA) system.</text>
</comment>
<proteinExistence type="inferred from homology"/>
<gene>
    <name evidence="3" type="ORF">I8748_02855</name>
</gene>
<protein>
    <recommendedName>
        <fullName evidence="2">Antitoxin</fullName>
    </recommendedName>
</protein>
<dbReference type="SUPFAM" id="SSF143120">
    <property type="entry name" value="YefM-like"/>
    <property type="match status" value="1"/>
</dbReference>
<dbReference type="InterPro" id="IPR036165">
    <property type="entry name" value="YefM-like_sf"/>
</dbReference>
<dbReference type="RefSeq" id="WP_198123151.1">
    <property type="nucleotide sequence ID" value="NZ_JAECZC010000002.1"/>
</dbReference>
<dbReference type="InterPro" id="IPR006442">
    <property type="entry name" value="Antitoxin_Phd/YefM"/>
</dbReference>
<keyword evidence="4" id="KW-1185">Reference proteome</keyword>
<dbReference type="AlphaFoldDB" id="A0A8J7HRL2"/>
<reference evidence="3 4" key="1">
    <citation type="journal article" date="2021" name="Int. J. Syst. Evol. Microbiol.">
        <title>Amazonocrinis nigriterrae gen. nov., sp. nov., Atlanticothrix silvestris gen. nov., sp. nov. and Dendronalium phyllosphericum gen. nov., sp. nov., nostocacean cyanobacteria from Brazilian environments.</title>
        <authorList>
            <person name="Alvarenga D.O."/>
            <person name="Andreote A.P.D."/>
            <person name="Branco L.H.Z."/>
            <person name="Delbaje E."/>
            <person name="Cruz R.B."/>
            <person name="Varani A.M."/>
            <person name="Fiore M.F."/>
        </authorList>
    </citation>
    <scope>NUCLEOTIDE SEQUENCE [LARGE SCALE GENOMIC DNA]</scope>
    <source>
        <strain evidence="3 4">CENA67</strain>
    </source>
</reference>
<organism evidence="3 4">
    <name type="scientific">Amazonocrinis nigriterrae CENA67</name>
    <dbReference type="NCBI Taxonomy" id="2794033"/>
    <lineage>
        <taxon>Bacteria</taxon>
        <taxon>Bacillati</taxon>
        <taxon>Cyanobacteriota</taxon>
        <taxon>Cyanophyceae</taxon>
        <taxon>Nostocales</taxon>
        <taxon>Nostocaceae</taxon>
        <taxon>Amazonocrinis</taxon>
        <taxon>Amazonocrinis nigriterrae</taxon>
    </lineage>
</organism>
<dbReference type="Pfam" id="PF02604">
    <property type="entry name" value="PhdYeFM_antitox"/>
    <property type="match status" value="1"/>
</dbReference>
<dbReference type="NCBIfam" id="TIGR01552">
    <property type="entry name" value="phd_fam"/>
    <property type="match status" value="1"/>
</dbReference>
<dbReference type="EMBL" id="JAECZC010000002">
    <property type="protein sequence ID" value="MBH8561129.1"/>
    <property type="molecule type" value="Genomic_DNA"/>
</dbReference>
<evidence type="ECO:0000256" key="2">
    <source>
        <dbReference type="RuleBase" id="RU362080"/>
    </source>
</evidence>
<dbReference type="Gene3D" id="3.40.1620.10">
    <property type="entry name" value="YefM-like domain"/>
    <property type="match status" value="1"/>
</dbReference>
<evidence type="ECO:0000313" key="3">
    <source>
        <dbReference type="EMBL" id="MBH8561129.1"/>
    </source>
</evidence>
<name>A0A8J7HRL2_9NOST</name>
<dbReference type="Proteomes" id="UP000632766">
    <property type="component" value="Unassembled WGS sequence"/>
</dbReference>
<sequence>MKLANIHEAENNLSQLIEYALQGEEVIISQAGKPLVKLVRYSPAATPRTPGFWAGKVKMADDFDVTPNEIINAFLGD</sequence>
<comment type="caution">
    <text evidence="3">The sequence shown here is derived from an EMBL/GenBank/DDBJ whole genome shotgun (WGS) entry which is preliminary data.</text>
</comment>
<evidence type="ECO:0000313" key="4">
    <source>
        <dbReference type="Proteomes" id="UP000632766"/>
    </source>
</evidence>